<evidence type="ECO:0000313" key="2">
    <source>
        <dbReference type="EMBL" id="OFI50026.1"/>
    </source>
</evidence>
<gene>
    <name evidence="2" type="ORF">BG261_10300</name>
</gene>
<dbReference type="Proteomes" id="UP000178622">
    <property type="component" value="Unassembled WGS sequence"/>
</dbReference>
<accession>A0A1E8GPS1</accession>
<proteinExistence type="predicted"/>
<keyword evidence="3" id="KW-1185">Reference proteome</keyword>
<sequence length="67" mass="7715">MKTWKLINIILAVFFIGFALYIWFGTNVSPGNDNRILYISILAGCALLVYAVQLIWEIVIKNKNRLK</sequence>
<evidence type="ECO:0000256" key="1">
    <source>
        <dbReference type="SAM" id="Phobius"/>
    </source>
</evidence>
<keyword evidence="1" id="KW-1133">Transmembrane helix</keyword>
<dbReference type="RefSeq" id="WP_070791697.1">
    <property type="nucleotide sequence ID" value="NZ_MKIR01000004.1"/>
</dbReference>
<reference evidence="3" key="1">
    <citation type="submission" date="2016-09" db="EMBL/GenBank/DDBJ databases">
        <title>Draft genome sequence of a novel species of the family Streptococcaceae isolated from flowers.</title>
        <authorList>
            <person name="Chuah L.-O."/>
            <person name="Yap K.-P."/>
            <person name="Thong K.L."/>
            <person name="Liong M.T."/>
            <person name="Ahmad R."/>
            <person name="Rusul G."/>
        </authorList>
    </citation>
    <scope>NUCLEOTIDE SEQUENCE [LARGE SCALE GENOMIC DNA]</scope>
    <source>
        <strain evidence="3">DF1</strain>
    </source>
</reference>
<dbReference type="STRING" id="1859473.BG261_10300"/>
<name>A0A1E8GPS1_9LACT</name>
<evidence type="ECO:0000313" key="3">
    <source>
        <dbReference type="Proteomes" id="UP000178622"/>
    </source>
</evidence>
<comment type="caution">
    <text evidence="2">The sequence shown here is derived from an EMBL/GenBank/DDBJ whole genome shotgun (WGS) entry which is preliminary data.</text>
</comment>
<protein>
    <submittedName>
        <fullName evidence="2">Uncharacterized protein</fullName>
    </submittedName>
</protein>
<keyword evidence="1" id="KW-0812">Transmembrane</keyword>
<feature type="transmembrane region" description="Helical" evidence="1">
    <location>
        <begin position="7"/>
        <end position="24"/>
    </location>
</feature>
<dbReference type="AlphaFoldDB" id="A0A1E8GPS1"/>
<dbReference type="OrthoDB" id="9857308at2"/>
<organism evidence="2 3">
    <name type="scientific">Floricoccus tropicus</name>
    <dbReference type="NCBI Taxonomy" id="1859473"/>
    <lineage>
        <taxon>Bacteria</taxon>
        <taxon>Bacillati</taxon>
        <taxon>Bacillota</taxon>
        <taxon>Bacilli</taxon>
        <taxon>Lactobacillales</taxon>
        <taxon>Streptococcaceae</taxon>
        <taxon>Floricoccus</taxon>
    </lineage>
</organism>
<keyword evidence="1" id="KW-0472">Membrane</keyword>
<feature type="transmembrane region" description="Helical" evidence="1">
    <location>
        <begin position="36"/>
        <end position="59"/>
    </location>
</feature>
<dbReference type="EMBL" id="MKIR01000004">
    <property type="protein sequence ID" value="OFI50026.1"/>
    <property type="molecule type" value="Genomic_DNA"/>
</dbReference>